<evidence type="ECO:0000313" key="7">
    <source>
        <dbReference type="Proteomes" id="UP000515240"/>
    </source>
</evidence>
<evidence type="ECO:0000256" key="2">
    <source>
        <dbReference type="ARBA" id="ARBA00023015"/>
    </source>
</evidence>
<dbReference type="SUPFAM" id="SSF46785">
    <property type="entry name" value="Winged helix' DNA-binding domain"/>
    <property type="match status" value="1"/>
</dbReference>
<dbReference type="GO" id="GO:0003700">
    <property type="term" value="F:DNA-binding transcription factor activity"/>
    <property type="evidence" value="ECO:0007669"/>
    <property type="project" value="InterPro"/>
</dbReference>
<accession>A0A7G5ED09</accession>
<dbReference type="KEGG" id="cpis:HS961_03015"/>
<keyword evidence="2" id="KW-0805">Transcription regulation</keyword>
<dbReference type="FunFam" id="1.10.10.10:FF:000001">
    <property type="entry name" value="LysR family transcriptional regulator"/>
    <property type="match status" value="1"/>
</dbReference>
<comment type="similarity">
    <text evidence="1">Belongs to the LysR transcriptional regulatory family.</text>
</comment>
<keyword evidence="3" id="KW-0238">DNA-binding</keyword>
<dbReference type="CDD" id="cd05466">
    <property type="entry name" value="PBP2_LTTR_substrate"/>
    <property type="match status" value="1"/>
</dbReference>
<dbReference type="InterPro" id="IPR000847">
    <property type="entry name" value="LysR_HTH_N"/>
</dbReference>
<dbReference type="PROSITE" id="PS50931">
    <property type="entry name" value="HTH_LYSR"/>
    <property type="match status" value="1"/>
</dbReference>
<dbReference type="InterPro" id="IPR036390">
    <property type="entry name" value="WH_DNA-bd_sf"/>
</dbReference>
<dbReference type="Pfam" id="PF03466">
    <property type="entry name" value="LysR_substrate"/>
    <property type="match status" value="1"/>
</dbReference>
<keyword evidence="7" id="KW-1185">Reference proteome</keyword>
<name>A0A7G5ED09_9BURK</name>
<evidence type="ECO:0000256" key="4">
    <source>
        <dbReference type="ARBA" id="ARBA00023163"/>
    </source>
</evidence>
<dbReference type="PANTHER" id="PTHR30126:SF40">
    <property type="entry name" value="HTH-TYPE TRANSCRIPTIONAL REGULATOR GLTR"/>
    <property type="match status" value="1"/>
</dbReference>
<proteinExistence type="inferred from homology"/>
<dbReference type="Gene3D" id="3.40.190.10">
    <property type="entry name" value="Periplasmic binding protein-like II"/>
    <property type="match status" value="2"/>
</dbReference>
<feature type="domain" description="HTH lysR-type" evidence="5">
    <location>
        <begin position="7"/>
        <end position="64"/>
    </location>
</feature>
<evidence type="ECO:0000256" key="3">
    <source>
        <dbReference type="ARBA" id="ARBA00023125"/>
    </source>
</evidence>
<dbReference type="InterPro" id="IPR036388">
    <property type="entry name" value="WH-like_DNA-bd_sf"/>
</dbReference>
<dbReference type="SUPFAM" id="SSF53850">
    <property type="entry name" value="Periplasmic binding protein-like II"/>
    <property type="match status" value="1"/>
</dbReference>
<dbReference type="Pfam" id="PF00126">
    <property type="entry name" value="HTH_1"/>
    <property type="match status" value="1"/>
</dbReference>
<dbReference type="RefSeq" id="WP_182326313.1">
    <property type="nucleotide sequence ID" value="NZ_CP058554.1"/>
</dbReference>
<dbReference type="PANTHER" id="PTHR30126">
    <property type="entry name" value="HTH-TYPE TRANSCRIPTIONAL REGULATOR"/>
    <property type="match status" value="1"/>
</dbReference>
<evidence type="ECO:0000259" key="5">
    <source>
        <dbReference type="PROSITE" id="PS50931"/>
    </source>
</evidence>
<reference evidence="6 7" key="1">
    <citation type="journal article" date="2020" name="G3 (Bethesda)">
        <title>CeMbio - The Caenorhabditis elegans Microbiome Resource.</title>
        <authorList>
            <person name="Dirksen P."/>
            <person name="Assie A."/>
            <person name="Zimmermann J."/>
            <person name="Zhang F."/>
            <person name="Tietje A.M."/>
            <person name="Marsh S.A."/>
            <person name="Felix M.A."/>
            <person name="Shapira M."/>
            <person name="Kaleta C."/>
            <person name="Schulenburg H."/>
            <person name="Samuel B."/>
        </authorList>
    </citation>
    <scope>NUCLEOTIDE SEQUENCE [LARGE SCALE GENOMIC DNA]</scope>
    <source>
        <strain evidence="6 7">BIGb0172</strain>
    </source>
</reference>
<dbReference type="Proteomes" id="UP000515240">
    <property type="component" value="Chromosome"/>
</dbReference>
<dbReference type="AlphaFoldDB" id="A0A7G5ED09"/>
<dbReference type="Gene3D" id="1.10.10.10">
    <property type="entry name" value="Winged helix-like DNA-binding domain superfamily/Winged helix DNA-binding domain"/>
    <property type="match status" value="1"/>
</dbReference>
<organism evidence="6 7">
    <name type="scientific">Comamonas piscis</name>
    <dbReference type="NCBI Taxonomy" id="1562974"/>
    <lineage>
        <taxon>Bacteria</taxon>
        <taxon>Pseudomonadati</taxon>
        <taxon>Pseudomonadota</taxon>
        <taxon>Betaproteobacteria</taxon>
        <taxon>Burkholderiales</taxon>
        <taxon>Comamonadaceae</taxon>
        <taxon>Comamonas</taxon>
    </lineage>
</organism>
<dbReference type="GO" id="GO:0000976">
    <property type="term" value="F:transcription cis-regulatory region binding"/>
    <property type="evidence" value="ECO:0007669"/>
    <property type="project" value="TreeGrafter"/>
</dbReference>
<sequence length="320" mass="35162">MKTSSGLDVRALKIFEAVASSGSLSKGAAALGVTQSAVSQTITQIEAILETQVFDRSQRPFKLTPAGIALSRRAGQIVEDMERLVVHVRDADLASRPAVRVGMIDSFAATAGPAIVKKVTESASQLLLWSGLANSHATALMKRQLDLIVTTDTLDDVDHIVRRSIFSEPFIAVIPKVREKEFKNADLSTLIEKMPLIRFSARSHFGALIERHLRRQGFTPRPYLEIDTSDVVMAMVAADLGWTVTTPICLLQGRTYSGQITAIPLPGASLHRTIYQLSREGEYVDMAENCFQVSRSVMENDIFPDVRQLIPWLRSGISLS</sequence>
<gene>
    <name evidence="6" type="ORF">HS961_03015</name>
</gene>
<dbReference type="EMBL" id="CP058554">
    <property type="protein sequence ID" value="QMV71884.1"/>
    <property type="molecule type" value="Genomic_DNA"/>
</dbReference>
<keyword evidence="4" id="KW-0804">Transcription</keyword>
<protein>
    <submittedName>
        <fullName evidence="6">LysR family transcriptional regulator</fullName>
    </submittedName>
</protein>
<evidence type="ECO:0000313" key="6">
    <source>
        <dbReference type="EMBL" id="QMV71884.1"/>
    </source>
</evidence>
<evidence type="ECO:0000256" key="1">
    <source>
        <dbReference type="ARBA" id="ARBA00009437"/>
    </source>
</evidence>
<dbReference type="InterPro" id="IPR005119">
    <property type="entry name" value="LysR_subst-bd"/>
</dbReference>